<dbReference type="GO" id="GO:0006950">
    <property type="term" value="P:response to stress"/>
    <property type="evidence" value="ECO:0007669"/>
    <property type="project" value="TreeGrafter"/>
</dbReference>
<gene>
    <name evidence="6" type="ordered locus">Plabr_4068</name>
</gene>
<dbReference type="InterPro" id="IPR039422">
    <property type="entry name" value="MarR/SlyA-like"/>
</dbReference>
<keyword evidence="7" id="KW-1185">Reference proteome</keyword>
<feature type="compositionally biased region" description="Polar residues" evidence="4">
    <location>
        <begin position="164"/>
        <end position="181"/>
    </location>
</feature>
<dbReference type="EMBL" id="CP002546">
    <property type="protein sequence ID" value="ADY61645.1"/>
    <property type="molecule type" value="Genomic_DNA"/>
</dbReference>
<dbReference type="Pfam" id="PF01047">
    <property type="entry name" value="MarR"/>
    <property type="match status" value="1"/>
</dbReference>
<dbReference type="Gene3D" id="1.10.10.10">
    <property type="entry name" value="Winged helix-like DNA-binding domain superfamily/Winged helix DNA-binding domain"/>
    <property type="match status" value="1"/>
</dbReference>
<evidence type="ECO:0000313" key="7">
    <source>
        <dbReference type="Proteomes" id="UP000006860"/>
    </source>
</evidence>
<evidence type="ECO:0000256" key="1">
    <source>
        <dbReference type="ARBA" id="ARBA00023015"/>
    </source>
</evidence>
<dbReference type="InterPro" id="IPR000835">
    <property type="entry name" value="HTH_MarR-typ"/>
</dbReference>
<feature type="domain" description="HTH marR-type" evidence="5">
    <location>
        <begin position="1"/>
        <end position="142"/>
    </location>
</feature>
<dbReference type="HOGENOM" id="CLU_083287_18_2_0"/>
<evidence type="ECO:0000259" key="5">
    <source>
        <dbReference type="PROSITE" id="PS50995"/>
    </source>
</evidence>
<evidence type="ECO:0000256" key="2">
    <source>
        <dbReference type="ARBA" id="ARBA00023125"/>
    </source>
</evidence>
<evidence type="ECO:0000256" key="4">
    <source>
        <dbReference type="SAM" id="MobiDB-lite"/>
    </source>
</evidence>
<dbReference type="InterPro" id="IPR023187">
    <property type="entry name" value="Tscrpt_reg_MarR-type_CS"/>
</dbReference>
<feature type="region of interest" description="Disordered" evidence="4">
    <location>
        <begin position="164"/>
        <end position="187"/>
    </location>
</feature>
<keyword evidence="2" id="KW-0238">DNA-binding</keyword>
<dbReference type="PROSITE" id="PS01117">
    <property type="entry name" value="HTH_MARR_1"/>
    <property type="match status" value="1"/>
</dbReference>
<dbReference type="InterPro" id="IPR036390">
    <property type="entry name" value="WH_DNA-bd_sf"/>
</dbReference>
<dbReference type="PROSITE" id="PS50995">
    <property type="entry name" value="HTH_MARR_2"/>
    <property type="match status" value="1"/>
</dbReference>
<dbReference type="SUPFAM" id="SSF46785">
    <property type="entry name" value="Winged helix' DNA-binding domain"/>
    <property type="match status" value="1"/>
</dbReference>
<dbReference type="GO" id="GO:0003700">
    <property type="term" value="F:DNA-binding transcription factor activity"/>
    <property type="evidence" value="ECO:0007669"/>
    <property type="project" value="InterPro"/>
</dbReference>
<reference evidence="7" key="1">
    <citation type="submission" date="2011-02" db="EMBL/GenBank/DDBJ databases">
        <title>The complete genome of Planctomyces brasiliensis DSM 5305.</title>
        <authorList>
            <person name="Lucas S."/>
            <person name="Copeland A."/>
            <person name="Lapidus A."/>
            <person name="Bruce D."/>
            <person name="Goodwin L."/>
            <person name="Pitluck S."/>
            <person name="Kyrpides N."/>
            <person name="Mavromatis K."/>
            <person name="Pagani I."/>
            <person name="Ivanova N."/>
            <person name="Ovchinnikova G."/>
            <person name="Lu M."/>
            <person name="Detter J.C."/>
            <person name="Han C."/>
            <person name="Land M."/>
            <person name="Hauser L."/>
            <person name="Markowitz V."/>
            <person name="Cheng J.-F."/>
            <person name="Hugenholtz P."/>
            <person name="Woyke T."/>
            <person name="Wu D."/>
            <person name="Tindall B."/>
            <person name="Pomrenke H.G."/>
            <person name="Brambilla E."/>
            <person name="Klenk H.-P."/>
            <person name="Eisen J.A."/>
        </authorList>
    </citation>
    <scope>NUCLEOTIDE SEQUENCE [LARGE SCALE GENOMIC DNA]</scope>
    <source>
        <strain evidence="7">ATCC 49424 / DSM 5305 / JCM 21570 / NBRC 103401 / IFAM 1448</strain>
    </source>
</reference>
<dbReference type="KEGG" id="pbs:Plabr_4068"/>
<evidence type="ECO:0000256" key="3">
    <source>
        <dbReference type="ARBA" id="ARBA00023163"/>
    </source>
</evidence>
<dbReference type="AlphaFoldDB" id="F0SGP0"/>
<proteinExistence type="predicted"/>
<dbReference type="PRINTS" id="PR00598">
    <property type="entry name" value="HTHMARR"/>
</dbReference>
<sequence>MSSEKSEKVCHGIGSWVVSTAHSFRRALECKLSEQGVTFRQWEVMAWLNADGEQPQAELADKMGLEAQTLAGIISRMERDGWLSRKNCCEDRRRKLIAATPKAMEIWNDMRACCDDVKERAMQGLSEDELTQLKSVCERIRSNLETDCPELFDEHEAVMKNCVSKSDCGSSTESESDTNSLEDSRTS</sequence>
<organism evidence="6 7">
    <name type="scientific">Rubinisphaera brasiliensis (strain ATCC 49424 / DSM 5305 / JCM 21570 / IAM 15109 / NBRC 103401 / IFAM 1448)</name>
    <name type="common">Planctomyces brasiliensis</name>
    <dbReference type="NCBI Taxonomy" id="756272"/>
    <lineage>
        <taxon>Bacteria</taxon>
        <taxon>Pseudomonadati</taxon>
        <taxon>Planctomycetota</taxon>
        <taxon>Planctomycetia</taxon>
        <taxon>Planctomycetales</taxon>
        <taxon>Planctomycetaceae</taxon>
        <taxon>Rubinisphaera</taxon>
    </lineage>
</organism>
<dbReference type="PANTHER" id="PTHR33164:SF64">
    <property type="entry name" value="TRANSCRIPTIONAL REGULATOR SLYA"/>
    <property type="match status" value="1"/>
</dbReference>
<accession>F0SGP0</accession>
<name>F0SGP0_RUBBR</name>
<evidence type="ECO:0000313" key="6">
    <source>
        <dbReference type="EMBL" id="ADY61645.1"/>
    </source>
</evidence>
<dbReference type="eggNOG" id="COG1846">
    <property type="taxonomic scope" value="Bacteria"/>
</dbReference>
<protein>
    <submittedName>
        <fullName evidence="6">Transcriptional regulator, MarR family</fullName>
    </submittedName>
</protein>
<dbReference type="InterPro" id="IPR036388">
    <property type="entry name" value="WH-like_DNA-bd_sf"/>
</dbReference>
<keyword evidence="1" id="KW-0805">Transcription regulation</keyword>
<dbReference type="STRING" id="756272.Plabr_4068"/>
<dbReference type="PANTHER" id="PTHR33164">
    <property type="entry name" value="TRANSCRIPTIONAL REGULATOR, MARR FAMILY"/>
    <property type="match status" value="1"/>
</dbReference>
<keyword evidence="3" id="KW-0804">Transcription</keyword>
<dbReference type="SMART" id="SM00347">
    <property type="entry name" value="HTH_MARR"/>
    <property type="match status" value="1"/>
</dbReference>
<dbReference type="GO" id="GO:0003677">
    <property type="term" value="F:DNA binding"/>
    <property type="evidence" value="ECO:0007669"/>
    <property type="project" value="UniProtKB-KW"/>
</dbReference>
<dbReference type="Proteomes" id="UP000006860">
    <property type="component" value="Chromosome"/>
</dbReference>